<feature type="compositionally biased region" description="Basic and acidic residues" evidence="6">
    <location>
        <begin position="89"/>
        <end position="108"/>
    </location>
</feature>
<evidence type="ECO:0000256" key="3">
    <source>
        <dbReference type="ARBA" id="ARBA00023125"/>
    </source>
</evidence>
<accession>H1KDW5</accession>
<dbReference type="PANTHER" id="PTHR30349">
    <property type="entry name" value="PHAGE INTEGRASE-RELATED"/>
    <property type="match status" value="1"/>
</dbReference>
<name>H1KDW5_METEX</name>
<dbReference type="InterPro" id="IPR010998">
    <property type="entry name" value="Integrase_recombinase_N"/>
</dbReference>
<proteinExistence type="inferred from homology"/>
<dbReference type="EMBL" id="AGJK01000012">
    <property type="protein sequence ID" value="EHP94270.1"/>
    <property type="molecule type" value="Genomic_DNA"/>
</dbReference>
<dbReference type="GO" id="GO:0015074">
    <property type="term" value="P:DNA integration"/>
    <property type="evidence" value="ECO:0007669"/>
    <property type="project" value="UniProtKB-KW"/>
</dbReference>
<sequence length="576" mass="64128">MALPMPRPWKHDKTGVYYLRRRVPADLVKQVGKAVVKISLGTKEPAEARARHFAENAALEERWANLRKGQQALSNRQVQALAGEIYNRKVAEHADNPGTPEEWRRRTSADQSLQGLRKRTAGKPSALRLATGWSEAEAVVRSRHGAEVDKFIANKGLIVTEADRRRIILAAAEATGLANESLLRNAEGDYTPDRKAERFPEPFSAAGPLKLDVLSAEYRRSLEPSEATIKRWYPILTKFMAFAGTEDIRRVTTADVIRWREKMLDETMGLSPLTVRDVYLAAPKALFGFAVSQSKIGSNPAAGVVVRVKKKKKLRELGFSAEEADLILSASLAPQNSLASRELKDARRWVPWLCAYSGARVNEITQLRVQDVRRSEGVWIINITPEAGNTKTGAREVPLHDHLIEQGFLDFVRSKKAGPLFYSVERQRGASAGNPSDVKAGGKLAEWVRAVGVDDENVQPNHGWRRRFKTIGRAVGMDSAKLDAIQDHAPATEGDKYGGFLSNALKPEIDKIPRYKSWQVPPSTVERRTGSRSQRNARTPRQRLSDPLADHHDWNKVRMAWGAALAMLSACAARSR</sequence>
<feature type="region of interest" description="Disordered" evidence="6">
    <location>
        <begin position="520"/>
        <end position="549"/>
    </location>
</feature>
<keyword evidence="3 5" id="KW-0238">DNA-binding</keyword>
<evidence type="ECO:0000256" key="4">
    <source>
        <dbReference type="ARBA" id="ARBA00023172"/>
    </source>
</evidence>
<dbReference type="GO" id="GO:0006310">
    <property type="term" value="P:DNA recombination"/>
    <property type="evidence" value="ECO:0007669"/>
    <property type="project" value="UniProtKB-KW"/>
</dbReference>
<keyword evidence="4" id="KW-0233">DNA recombination</keyword>
<dbReference type="InterPro" id="IPR046668">
    <property type="entry name" value="DUF6538"/>
</dbReference>
<dbReference type="SUPFAM" id="SSF56349">
    <property type="entry name" value="DNA breaking-rejoining enzymes"/>
    <property type="match status" value="1"/>
</dbReference>
<dbReference type="PANTHER" id="PTHR30349:SF41">
    <property type="entry name" value="INTEGRASE_RECOMBINASE PROTEIN MJ0367-RELATED"/>
    <property type="match status" value="1"/>
</dbReference>
<evidence type="ECO:0000256" key="5">
    <source>
        <dbReference type="PROSITE-ProRule" id="PRU01248"/>
    </source>
</evidence>
<keyword evidence="2" id="KW-0229">DNA integration</keyword>
<dbReference type="Proteomes" id="UP000004382">
    <property type="component" value="Unassembled WGS sequence"/>
</dbReference>
<dbReference type="InterPro" id="IPR050090">
    <property type="entry name" value="Tyrosine_recombinase_XerCD"/>
</dbReference>
<dbReference type="InterPro" id="IPR013762">
    <property type="entry name" value="Integrase-like_cat_sf"/>
</dbReference>
<dbReference type="Gene3D" id="1.10.443.10">
    <property type="entry name" value="Intergrase catalytic core"/>
    <property type="match status" value="1"/>
</dbReference>
<evidence type="ECO:0000256" key="6">
    <source>
        <dbReference type="SAM" id="MobiDB-lite"/>
    </source>
</evidence>
<comment type="similarity">
    <text evidence="1">Belongs to the 'phage' integrase family.</text>
</comment>
<comment type="caution">
    <text evidence="8">The sequence shown here is derived from an EMBL/GenBank/DDBJ whole genome shotgun (WGS) entry which is preliminary data.</text>
</comment>
<gene>
    <name evidence="8" type="ORF">MetexDRAFT_0827</name>
</gene>
<evidence type="ECO:0000256" key="2">
    <source>
        <dbReference type="ARBA" id="ARBA00022908"/>
    </source>
</evidence>
<reference evidence="8 9" key="1">
    <citation type="submission" date="2011-09" db="EMBL/GenBank/DDBJ databases">
        <title>The draft genome of Methylobacterium extorquens DSM 13060.</title>
        <authorList>
            <consortium name="US DOE Joint Genome Institute (JGI-PGF)"/>
            <person name="Lucas S."/>
            <person name="Han J."/>
            <person name="Lapidus A."/>
            <person name="Cheng J.-F."/>
            <person name="Goodwin L."/>
            <person name="Pitluck S."/>
            <person name="Peters L."/>
            <person name="Land M.L."/>
            <person name="Hauser L."/>
            <person name="Koskimaki J."/>
            <person name="Halonen O."/>
            <person name="Pirttila A."/>
            <person name="Frank C."/>
            <person name="Woyke T.J."/>
        </authorList>
    </citation>
    <scope>NUCLEOTIDE SEQUENCE [LARGE SCALE GENOMIC DNA]</scope>
    <source>
        <strain evidence="8 9">DSM 13060</strain>
    </source>
</reference>
<evidence type="ECO:0000313" key="9">
    <source>
        <dbReference type="Proteomes" id="UP000004382"/>
    </source>
</evidence>
<feature type="domain" description="Core-binding (CB)" evidence="7">
    <location>
        <begin position="209"/>
        <end position="291"/>
    </location>
</feature>
<dbReference type="Pfam" id="PF20172">
    <property type="entry name" value="DUF6538"/>
    <property type="match status" value="1"/>
</dbReference>
<evidence type="ECO:0000259" key="7">
    <source>
        <dbReference type="PROSITE" id="PS51900"/>
    </source>
</evidence>
<dbReference type="PROSITE" id="PS51900">
    <property type="entry name" value="CB"/>
    <property type="match status" value="1"/>
</dbReference>
<dbReference type="InterPro" id="IPR044068">
    <property type="entry name" value="CB"/>
</dbReference>
<evidence type="ECO:0000313" key="8">
    <source>
        <dbReference type="EMBL" id="EHP94270.1"/>
    </source>
</evidence>
<organism evidence="8 9">
    <name type="scientific">Methylorubrum extorquens DSM 13060</name>
    <dbReference type="NCBI Taxonomy" id="882800"/>
    <lineage>
        <taxon>Bacteria</taxon>
        <taxon>Pseudomonadati</taxon>
        <taxon>Pseudomonadota</taxon>
        <taxon>Alphaproteobacteria</taxon>
        <taxon>Hyphomicrobiales</taxon>
        <taxon>Methylobacteriaceae</taxon>
        <taxon>Methylorubrum</taxon>
    </lineage>
</organism>
<dbReference type="AlphaFoldDB" id="H1KDW5"/>
<dbReference type="GO" id="GO:0003677">
    <property type="term" value="F:DNA binding"/>
    <property type="evidence" value="ECO:0007669"/>
    <property type="project" value="UniProtKB-UniRule"/>
</dbReference>
<feature type="region of interest" description="Disordered" evidence="6">
    <location>
        <begin position="89"/>
        <end position="123"/>
    </location>
</feature>
<protein>
    <submittedName>
        <fullName evidence="8">Integrase family protein</fullName>
    </submittedName>
</protein>
<dbReference type="InterPro" id="IPR011010">
    <property type="entry name" value="DNA_brk_join_enz"/>
</dbReference>
<evidence type="ECO:0000256" key="1">
    <source>
        <dbReference type="ARBA" id="ARBA00008857"/>
    </source>
</evidence>
<dbReference type="Gene3D" id="1.10.150.130">
    <property type="match status" value="1"/>
</dbReference>